<reference evidence="14 15" key="1">
    <citation type="journal article" date="2015" name="Fungal Genet. Biol.">
        <title>Evolution of novel wood decay mechanisms in Agaricales revealed by the genome sequences of Fistulina hepatica and Cylindrobasidium torrendii.</title>
        <authorList>
            <person name="Floudas D."/>
            <person name="Held B.W."/>
            <person name="Riley R."/>
            <person name="Nagy L.G."/>
            <person name="Koehler G."/>
            <person name="Ransdell A.S."/>
            <person name="Younus H."/>
            <person name="Chow J."/>
            <person name="Chiniquy J."/>
            <person name="Lipzen A."/>
            <person name="Tritt A."/>
            <person name="Sun H."/>
            <person name="Haridas S."/>
            <person name="LaButti K."/>
            <person name="Ohm R.A."/>
            <person name="Kues U."/>
            <person name="Blanchette R.A."/>
            <person name="Grigoriev I.V."/>
            <person name="Minto R.E."/>
            <person name="Hibbett D.S."/>
        </authorList>
    </citation>
    <scope>NUCLEOTIDE SEQUENCE [LARGE SCALE GENOMIC DNA]</scope>
    <source>
        <strain evidence="14 15">FP15055 ss-10</strain>
    </source>
</reference>
<evidence type="ECO:0000256" key="1">
    <source>
        <dbReference type="ARBA" id="ARBA00004123"/>
    </source>
</evidence>
<dbReference type="EMBL" id="KN880474">
    <property type="protein sequence ID" value="KIY70025.1"/>
    <property type="molecule type" value="Genomic_DNA"/>
</dbReference>
<dbReference type="GO" id="GO:0031262">
    <property type="term" value="C:Ndc80 complex"/>
    <property type="evidence" value="ECO:0007669"/>
    <property type="project" value="InterPro"/>
</dbReference>
<comment type="similarity">
    <text evidence="3">Belongs to the NUF2 family.</text>
</comment>
<dbReference type="GO" id="GO:0051301">
    <property type="term" value="P:cell division"/>
    <property type="evidence" value="ECO:0007669"/>
    <property type="project" value="UniProtKB-KW"/>
</dbReference>
<feature type="coiled-coil region" evidence="11">
    <location>
        <begin position="320"/>
        <end position="417"/>
    </location>
</feature>
<feature type="domain" description="Kinetochore protein Nuf2 N-terminal" evidence="12">
    <location>
        <begin position="8"/>
        <end position="138"/>
    </location>
</feature>
<evidence type="ECO:0000256" key="8">
    <source>
        <dbReference type="ARBA" id="ARBA00023242"/>
    </source>
</evidence>
<dbReference type="OrthoDB" id="8194677at2759"/>
<evidence type="ECO:0000256" key="2">
    <source>
        <dbReference type="ARBA" id="ARBA00004584"/>
    </source>
</evidence>
<dbReference type="GO" id="GO:0005634">
    <property type="term" value="C:nucleus"/>
    <property type="evidence" value="ECO:0007669"/>
    <property type="project" value="UniProtKB-SubCell"/>
</dbReference>
<evidence type="ECO:0000313" key="15">
    <source>
        <dbReference type="Proteomes" id="UP000054007"/>
    </source>
</evidence>
<comment type="subcellular location">
    <subcellularLocation>
        <location evidence="2">Chromosome</location>
        <location evidence="2">Centromere</location>
    </subcellularLocation>
    <subcellularLocation>
        <location evidence="1">Nucleus</location>
    </subcellularLocation>
</comment>
<dbReference type="InterPro" id="IPR038275">
    <property type="entry name" value="Nuf2_N_sf"/>
</dbReference>
<evidence type="ECO:0000256" key="3">
    <source>
        <dbReference type="ARBA" id="ARBA00005498"/>
    </source>
</evidence>
<evidence type="ECO:0000256" key="11">
    <source>
        <dbReference type="SAM" id="Coils"/>
    </source>
</evidence>
<dbReference type="InterPro" id="IPR005549">
    <property type="entry name" value="Kinetochore_Nuf2_N"/>
</dbReference>
<evidence type="ECO:0000256" key="10">
    <source>
        <dbReference type="ARBA" id="ARBA00023328"/>
    </source>
</evidence>
<dbReference type="Pfam" id="PF18595">
    <property type="entry name" value="Nuf2_DHR10-like"/>
    <property type="match status" value="1"/>
</dbReference>
<sequence>MSQSKVSTYPDVSPQEIVEFLGEYELTITPDRLTRPTSDTVEPIYSFCVELVTGITREDIEDAVTISLEQLQTRDEDKNLFYASSLNQRILFHHITRVTKASGIDDFLMGDLIAPKPGRTQRVLSAIVNFLKYAMQECGPHVTAMEKEAEAKNAELAQSYQELEAARKELQDAKAKIAAEEPICEKHRKHIAELKAKILFLRDQHGSVAQDLQLLRDQKKELVARKQALNLEIDRVNDLVIRTKSNVVQSPERIKRRIGEMSDNVKNDRDAISDLESRCRQLQAKINAFSEIAHDVRGCYEQLQVVAQALEDRVMVTRDLNELRETLQTREIEYKELELRQARMQKQLENANEKLAHVSRHMGDKRAALQHTNERLRREYDEWAVERAGSEEQIRKFRQLTEEVQQKKLELLETSDRELNELLDVYWDLQQGIETYMTRLGSVMG</sequence>
<dbReference type="STRING" id="1314674.A0A0D7BIG5"/>
<feature type="domain" description="Nuf2 DHR10-like" evidence="13">
    <location>
        <begin position="262"/>
        <end position="378"/>
    </location>
</feature>
<proteinExistence type="inferred from homology"/>
<keyword evidence="7 11" id="KW-0175">Coiled coil</keyword>
<keyword evidence="10" id="KW-0137">Centromere</keyword>
<evidence type="ECO:0000256" key="6">
    <source>
        <dbReference type="ARBA" id="ARBA00022776"/>
    </source>
</evidence>
<dbReference type="Gene3D" id="1.10.418.60">
    <property type="entry name" value="Ncd80 complex, Nuf2 subunit"/>
    <property type="match status" value="1"/>
</dbReference>
<dbReference type="AlphaFoldDB" id="A0A0D7BIG5"/>
<keyword evidence="9" id="KW-0131">Cell cycle</keyword>
<feature type="coiled-coil region" evidence="11">
    <location>
        <begin position="142"/>
        <end position="239"/>
    </location>
</feature>
<evidence type="ECO:0000259" key="13">
    <source>
        <dbReference type="Pfam" id="PF18595"/>
    </source>
</evidence>
<evidence type="ECO:0000259" key="12">
    <source>
        <dbReference type="Pfam" id="PF03800"/>
    </source>
</evidence>
<feature type="coiled-coil region" evidence="11">
    <location>
        <begin position="265"/>
        <end position="292"/>
    </location>
</feature>
<evidence type="ECO:0000256" key="5">
    <source>
        <dbReference type="ARBA" id="ARBA00022618"/>
    </source>
</evidence>
<evidence type="ECO:0000313" key="14">
    <source>
        <dbReference type="EMBL" id="KIY70025.1"/>
    </source>
</evidence>
<name>A0A0D7BIG5_9AGAR</name>
<keyword evidence="6" id="KW-0498">Mitosis</keyword>
<evidence type="ECO:0000256" key="7">
    <source>
        <dbReference type="ARBA" id="ARBA00023054"/>
    </source>
</evidence>
<organism evidence="14 15">
    <name type="scientific">Cylindrobasidium torrendii FP15055 ss-10</name>
    <dbReference type="NCBI Taxonomy" id="1314674"/>
    <lineage>
        <taxon>Eukaryota</taxon>
        <taxon>Fungi</taxon>
        <taxon>Dikarya</taxon>
        <taxon>Basidiomycota</taxon>
        <taxon>Agaricomycotina</taxon>
        <taxon>Agaricomycetes</taxon>
        <taxon>Agaricomycetidae</taxon>
        <taxon>Agaricales</taxon>
        <taxon>Marasmiineae</taxon>
        <taxon>Physalacriaceae</taxon>
        <taxon>Cylindrobasidium</taxon>
    </lineage>
</organism>
<dbReference type="Proteomes" id="UP000054007">
    <property type="component" value="Unassembled WGS sequence"/>
</dbReference>
<evidence type="ECO:0000256" key="4">
    <source>
        <dbReference type="ARBA" id="ARBA00022454"/>
    </source>
</evidence>
<keyword evidence="4" id="KW-0158">Chromosome</keyword>
<dbReference type="InterPro" id="IPR041112">
    <property type="entry name" value="Nuf2_DHR10-like"/>
</dbReference>
<protein>
    <submittedName>
        <fullName evidence="14">Uncharacterized protein</fullName>
    </submittedName>
</protein>
<evidence type="ECO:0000256" key="9">
    <source>
        <dbReference type="ARBA" id="ARBA00023306"/>
    </source>
</evidence>
<keyword evidence="5" id="KW-0132">Cell division</keyword>
<keyword evidence="8" id="KW-0539">Nucleus</keyword>
<dbReference type="Pfam" id="PF03800">
    <property type="entry name" value="Nuf2"/>
    <property type="match status" value="1"/>
</dbReference>
<keyword evidence="15" id="KW-1185">Reference proteome</keyword>
<gene>
    <name evidence="14" type="ORF">CYLTODRAFT_420115</name>
</gene>
<accession>A0A0D7BIG5</accession>